<keyword evidence="3" id="KW-1185">Reference proteome</keyword>
<proteinExistence type="predicted"/>
<name>A0AAP0SHW5_9PSED</name>
<dbReference type="KEGG" id="pdw:BV82_3791"/>
<evidence type="ECO:0000313" key="2">
    <source>
        <dbReference type="EMBL" id="KDN98417.1"/>
    </source>
</evidence>
<dbReference type="Gene3D" id="3.40.50.300">
    <property type="entry name" value="P-loop containing nucleotide triphosphate hydrolases"/>
    <property type="match status" value="1"/>
</dbReference>
<dbReference type="InterPro" id="IPR050611">
    <property type="entry name" value="ABCF"/>
</dbReference>
<dbReference type="AlphaFoldDB" id="A0AAP0SHW5"/>
<reference evidence="2 3" key="1">
    <citation type="journal article" date="2014" name="Genome Announc.">
        <title>Genome Sequence of Pseudomonas sp. Strain P482, a Tomato Rhizosphere Isolate with Broad-Spectrum Antimicrobial Activity.</title>
        <authorList>
            <person name="Krzyzanowska D.M."/>
            <person name="Ossowicki A."/>
            <person name="Jafra S."/>
        </authorList>
    </citation>
    <scope>NUCLEOTIDE SEQUENCE [LARGE SCALE GENOMIC DNA]</scope>
    <source>
        <strain evidence="2 3">P482</strain>
    </source>
</reference>
<dbReference type="PANTHER" id="PTHR19211">
    <property type="entry name" value="ATP-BINDING TRANSPORT PROTEIN-RELATED"/>
    <property type="match status" value="1"/>
</dbReference>
<keyword evidence="1" id="KW-0677">Repeat</keyword>
<dbReference type="EMBL" id="CP071706">
    <property type="protein sequence ID" value="KDN98417.1"/>
    <property type="molecule type" value="Genomic_DNA"/>
</dbReference>
<sequence>MLLDKPSNHLDLPSLAALEAMLRQYRGTLLVASHDQVLLRQLALDGYLQLGEGSELHVCG</sequence>
<evidence type="ECO:0000256" key="1">
    <source>
        <dbReference type="ARBA" id="ARBA00022737"/>
    </source>
</evidence>
<dbReference type="PANTHER" id="PTHR19211:SF6">
    <property type="entry name" value="BLL7188 PROTEIN"/>
    <property type="match status" value="1"/>
</dbReference>
<protein>
    <submittedName>
        <fullName evidence="2">ABC transporter</fullName>
    </submittedName>
</protein>
<reference evidence="2 3" key="2">
    <citation type="journal article" date="2016" name="Front. Microbiol.">
        <title>When Genome-Based Approach Meets the 'Old but Good': Revealing Genes Involved in the Antibacterial Activity of Pseudomonas sp. P482 against Soft Rot Pathogens.</title>
        <authorList>
            <person name="Krzyzanowska D.M."/>
            <person name="Ossowicki A."/>
            <person name="Rajewska M."/>
            <person name="Maciag T."/>
            <person name="Jablonska M."/>
            <person name="Obuchowski M."/>
            <person name="Heeb S."/>
            <person name="Jafra S."/>
        </authorList>
    </citation>
    <scope>NUCLEOTIDE SEQUENCE [LARGE SCALE GENOMIC DNA]</scope>
    <source>
        <strain evidence="2 3">P482</strain>
    </source>
</reference>
<dbReference type="InterPro" id="IPR027417">
    <property type="entry name" value="P-loop_NTPase"/>
</dbReference>
<accession>A0AAP0SHW5</accession>
<organism evidence="2 3">
    <name type="scientific">Pseudomonas donghuensis</name>
    <dbReference type="NCBI Taxonomy" id="1163398"/>
    <lineage>
        <taxon>Bacteria</taxon>
        <taxon>Pseudomonadati</taxon>
        <taxon>Pseudomonadota</taxon>
        <taxon>Gammaproteobacteria</taxon>
        <taxon>Pseudomonadales</taxon>
        <taxon>Pseudomonadaceae</taxon>
        <taxon>Pseudomonas</taxon>
    </lineage>
</organism>
<dbReference type="RefSeq" id="WP_036996334.1">
    <property type="nucleotide sequence ID" value="NZ_CP071706.1"/>
</dbReference>
<evidence type="ECO:0000313" key="3">
    <source>
        <dbReference type="Proteomes" id="UP000027121"/>
    </source>
</evidence>
<dbReference type="GeneID" id="98284178"/>
<dbReference type="SUPFAM" id="SSF52540">
    <property type="entry name" value="P-loop containing nucleoside triphosphate hydrolases"/>
    <property type="match status" value="1"/>
</dbReference>
<gene>
    <name evidence="2" type="ORF">BV82_3791</name>
</gene>
<dbReference type="Proteomes" id="UP000027121">
    <property type="component" value="Chromosome"/>
</dbReference>
<dbReference type="GO" id="GO:0005524">
    <property type="term" value="F:ATP binding"/>
    <property type="evidence" value="ECO:0007669"/>
    <property type="project" value="TreeGrafter"/>
</dbReference>